<name>A0AAV7Q840_PLEWA</name>
<dbReference type="AlphaFoldDB" id="A0AAV7Q840"/>
<evidence type="ECO:0000313" key="2">
    <source>
        <dbReference type="EMBL" id="KAJ1136365.1"/>
    </source>
</evidence>
<evidence type="ECO:0000256" key="1">
    <source>
        <dbReference type="SAM" id="MobiDB-lite"/>
    </source>
</evidence>
<dbReference type="EMBL" id="JANPWB010000010">
    <property type="protein sequence ID" value="KAJ1136365.1"/>
    <property type="molecule type" value="Genomic_DNA"/>
</dbReference>
<comment type="caution">
    <text evidence="2">The sequence shown here is derived from an EMBL/GenBank/DDBJ whole genome shotgun (WGS) entry which is preliminary data.</text>
</comment>
<evidence type="ECO:0000313" key="3">
    <source>
        <dbReference type="Proteomes" id="UP001066276"/>
    </source>
</evidence>
<proteinExistence type="predicted"/>
<organism evidence="2 3">
    <name type="scientific">Pleurodeles waltl</name>
    <name type="common">Iberian ribbed newt</name>
    <dbReference type="NCBI Taxonomy" id="8319"/>
    <lineage>
        <taxon>Eukaryota</taxon>
        <taxon>Metazoa</taxon>
        <taxon>Chordata</taxon>
        <taxon>Craniata</taxon>
        <taxon>Vertebrata</taxon>
        <taxon>Euteleostomi</taxon>
        <taxon>Amphibia</taxon>
        <taxon>Batrachia</taxon>
        <taxon>Caudata</taxon>
        <taxon>Salamandroidea</taxon>
        <taxon>Salamandridae</taxon>
        <taxon>Pleurodelinae</taxon>
        <taxon>Pleurodeles</taxon>
    </lineage>
</organism>
<feature type="region of interest" description="Disordered" evidence="1">
    <location>
        <begin position="96"/>
        <end position="153"/>
    </location>
</feature>
<dbReference type="Proteomes" id="UP001066276">
    <property type="component" value="Chromosome 6"/>
</dbReference>
<protein>
    <submittedName>
        <fullName evidence="2">Uncharacterized protein</fullName>
    </submittedName>
</protein>
<keyword evidence="3" id="KW-1185">Reference proteome</keyword>
<gene>
    <name evidence="2" type="ORF">NDU88_002782</name>
</gene>
<accession>A0AAV7Q840</accession>
<sequence length="217" mass="22918">MINVFSHNGVAARFVGYNVPGQKSGQFPPTKHRGTVGLHPALGCTVGEIAKGGVSNPSSSQSYKVGCSAVYAPSSLPPQCTYRLITGAIFEEVRTFSSDSRQRAPPTHVSSAGRAHTSAPSIRSRPTPLARRATTVSPGSRPPIRNTEAGSSTSQVAILRLPVTNGVRRLACRSTPSLTASVYTAAFGQCHRSSLHVESSFKVSFCRMLCGPHAELV</sequence>
<reference evidence="2" key="1">
    <citation type="journal article" date="2022" name="bioRxiv">
        <title>Sequencing and chromosome-scale assembly of the giantPleurodeles waltlgenome.</title>
        <authorList>
            <person name="Brown T."/>
            <person name="Elewa A."/>
            <person name="Iarovenko S."/>
            <person name="Subramanian E."/>
            <person name="Araus A.J."/>
            <person name="Petzold A."/>
            <person name="Susuki M."/>
            <person name="Suzuki K.-i.T."/>
            <person name="Hayashi T."/>
            <person name="Toyoda A."/>
            <person name="Oliveira C."/>
            <person name="Osipova E."/>
            <person name="Leigh N.D."/>
            <person name="Simon A."/>
            <person name="Yun M.H."/>
        </authorList>
    </citation>
    <scope>NUCLEOTIDE SEQUENCE</scope>
    <source>
        <strain evidence="2">20211129_DDA</strain>
        <tissue evidence="2">Liver</tissue>
    </source>
</reference>